<dbReference type="PANTHER" id="PTHR44167:SF24">
    <property type="entry name" value="SERINE_THREONINE-PROTEIN KINASE CHK2"/>
    <property type="match status" value="1"/>
</dbReference>
<evidence type="ECO:0000313" key="5">
    <source>
        <dbReference type="Proteomes" id="UP000027936"/>
    </source>
</evidence>
<dbReference type="GO" id="GO:0005524">
    <property type="term" value="F:ATP binding"/>
    <property type="evidence" value="ECO:0007669"/>
    <property type="project" value="UniProtKB-UniRule"/>
</dbReference>
<keyword evidence="2" id="KW-0472">Membrane</keyword>
<keyword evidence="2" id="KW-1133">Transmembrane helix</keyword>
<keyword evidence="1" id="KW-0067">ATP-binding</keyword>
<evidence type="ECO:0000256" key="2">
    <source>
        <dbReference type="SAM" id="Phobius"/>
    </source>
</evidence>
<dbReference type="SUPFAM" id="SSF56112">
    <property type="entry name" value="Protein kinase-like (PK-like)"/>
    <property type="match status" value="1"/>
</dbReference>
<dbReference type="InterPro" id="IPR000719">
    <property type="entry name" value="Prot_kinase_dom"/>
</dbReference>
<keyword evidence="4" id="KW-0808">Transferase</keyword>
<keyword evidence="1" id="KW-0547">Nucleotide-binding</keyword>
<keyword evidence="2" id="KW-0812">Transmembrane</keyword>
<dbReference type="Gene3D" id="1.10.510.10">
    <property type="entry name" value="Transferase(Phosphotransferase) domain 1"/>
    <property type="match status" value="1"/>
</dbReference>
<protein>
    <submittedName>
        <fullName evidence="4">Protein kinase family protein</fullName>
        <ecNumber evidence="4">2.7.11.1</ecNumber>
    </submittedName>
</protein>
<reference evidence="4 5" key="1">
    <citation type="submission" date="2014-04" db="EMBL/GenBank/DDBJ databases">
        <title>Draft genome sequence of Bacillus azotoformans MEV2011, a (co-) denitrifying strain unable to grow in the presence of oxygen.</title>
        <authorList>
            <person name="Nielsen M."/>
            <person name="Schreiber L."/>
            <person name="Finster K."/>
            <person name="Schramm A."/>
        </authorList>
    </citation>
    <scope>NUCLEOTIDE SEQUENCE [LARGE SCALE GENOMIC DNA]</scope>
    <source>
        <strain evidence="4 5">MEV2011</strain>
    </source>
</reference>
<evidence type="ECO:0000313" key="4">
    <source>
        <dbReference type="EMBL" id="KEF36434.1"/>
    </source>
</evidence>
<dbReference type="EC" id="2.7.11.1" evidence="4"/>
<name>A0A072NFF5_SCHAZ</name>
<feature type="transmembrane region" description="Helical" evidence="2">
    <location>
        <begin position="314"/>
        <end position="336"/>
    </location>
</feature>
<keyword evidence="4" id="KW-0418">Kinase</keyword>
<feature type="domain" description="Protein kinase" evidence="3">
    <location>
        <begin position="28"/>
        <end position="274"/>
    </location>
</feature>
<dbReference type="SMART" id="SM00220">
    <property type="entry name" value="S_TKc"/>
    <property type="match status" value="1"/>
</dbReference>
<dbReference type="PATRIC" id="fig|1348973.3.peg.4278"/>
<dbReference type="PROSITE" id="PS00107">
    <property type="entry name" value="PROTEIN_KINASE_ATP"/>
    <property type="match status" value="1"/>
</dbReference>
<organism evidence="4 5">
    <name type="scientific">Schinkia azotoformans MEV2011</name>
    <dbReference type="NCBI Taxonomy" id="1348973"/>
    <lineage>
        <taxon>Bacteria</taxon>
        <taxon>Bacillati</taxon>
        <taxon>Bacillota</taxon>
        <taxon>Bacilli</taxon>
        <taxon>Bacillales</taxon>
        <taxon>Bacillaceae</taxon>
        <taxon>Calidifontibacillus/Schinkia group</taxon>
        <taxon>Schinkia</taxon>
    </lineage>
</organism>
<proteinExistence type="predicted"/>
<dbReference type="Proteomes" id="UP000027936">
    <property type="component" value="Unassembled WGS sequence"/>
</dbReference>
<dbReference type="InterPro" id="IPR011009">
    <property type="entry name" value="Kinase-like_dom_sf"/>
</dbReference>
<sequence>MMMNTSKKPDYNVARGTVITGKWHHHAYTVHKTLGYGATGTVYLAEGKEGLVALKISDDSMAITSEVNVLRHFSKVQGCLGPSLLDVDDWVFPGQGKALHFYVMEYLKGDDFLSFINKNGDEWLSVLVLQLLSDLDRLHEEGWVFGDLKPDNLLVVGPPSRVRWLDVGGTTMKGRSIKEFTEFFDRGYWGMGSRKAEPSYDLFAVAMIMINSAFPHRFSKKGELGNHFQELVKAVQTAPTLRKYERVIIKAIQGRYPSAQEMRQELIEIISSQIKQSKPVNQSTTKTNSKSIPTTKTLKNARQMKRKADRRNRFRGVFETFLIAVFLLIAYFLYIAGHMM</sequence>
<dbReference type="GO" id="GO:0004674">
    <property type="term" value="F:protein serine/threonine kinase activity"/>
    <property type="evidence" value="ECO:0007669"/>
    <property type="project" value="UniProtKB-EC"/>
</dbReference>
<gene>
    <name evidence="4" type="ORF">M670_04404</name>
</gene>
<evidence type="ECO:0000259" key="3">
    <source>
        <dbReference type="PROSITE" id="PS50011"/>
    </source>
</evidence>
<dbReference type="PROSITE" id="PS50011">
    <property type="entry name" value="PROTEIN_KINASE_DOM"/>
    <property type="match status" value="1"/>
</dbReference>
<comment type="caution">
    <text evidence="4">The sequence shown here is derived from an EMBL/GenBank/DDBJ whole genome shotgun (WGS) entry which is preliminary data.</text>
</comment>
<accession>A0A072NFF5</accession>
<dbReference type="Pfam" id="PF00069">
    <property type="entry name" value="Pkinase"/>
    <property type="match status" value="1"/>
</dbReference>
<dbReference type="AlphaFoldDB" id="A0A072NFF5"/>
<dbReference type="InterPro" id="IPR017441">
    <property type="entry name" value="Protein_kinase_ATP_BS"/>
</dbReference>
<evidence type="ECO:0000256" key="1">
    <source>
        <dbReference type="PROSITE-ProRule" id="PRU10141"/>
    </source>
</evidence>
<dbReference type="EMBL" id="JJRY01000027">
    <property type="protein sequence ID" value="KEF36434.1"/>
    <property type="molecule type" value="Genomic_DNA"/>
</dbReference>
<dbReference type="PANTHER" id="PTHR44167">
    <property type="entry name" value="OVARIAN-SPECIFIC SERINE/THREONINE-PROTEIN KINASE LOK-RELATED"/>
    <property type="match status" value="1"/>
</dbReference>
<feature type="binding site" evidence="1">
    <location>
        <position position="55"/>
    </location>
    <ligand>
        <name>ATP</name>
        <dbReference type="ChEBI" id="CHEBI:30616"/>
    </ligand>
</feature>